<dbReference type="OrthoDB" id="5986190at2759"/>
<dbReference type="PROSITE" id="PS50011">
    <property type="entry name" value="PROTEIN_KINASE_DOM"/>
    <property type="match status" value="1"/>
</dbReference>
<protein>
    <submittedName>
        <fullName evidence="1">Kinase-like protein</fullName>
    </submittedName>
</protein>
<dbReference type="CDD" id="cd00180">
    <property type="entry name" value="PKc"/>
    <property type="match status" value="1"/>
</dbReference>
<dbReference type="VEuPathDB" id="FungiDB:ATEG_01699"/>
<keyword evidence="1" id="KW-0418">Kinase</keyword>
<dbReference type="PANTHER" id="PTHR24359">
    <property type="entry name" value="SERINE/THREONINE-PROTEIN KINASE SBK1"/>
    <property type="match status" value="1"/>
</dbReference>
<dbReference type="GO" id="GO:0004674">
    <property type="term" value="F:protein serine/threonine kinase activity"/>
    <property type="evidence" value="ECO:0007669"/>
    <property type="project" value="TreeGrafter"/>
</dbReference>
<gene>
    <name evidence="1" type="ORF">ATEIFO6365_0001092200</name>
</gene>
<sequence length="909" mass="103732">MEHWRAQVNEIFTELRRKTLKSSMPTVPRPFITRGEIKRIWETNDRIRKIIGEDSPAGLHAVVKDKLLVILSVLIEINAVETLQNFHQKLFATDNSLQPLCTDEEMPLSRKQICQFLPFFSEVALFKEKQNKFCPVIIACSELFLTPSEDRPLPFQGLVGLLGKGSYGSVYAVEIAAECFRDEKGMLYSDPFQVACKKLDEHSNFETEMRNLCVLRNSRRSQSHILQAFAMISHGDSRYILTPYVKYGDLYGFLNEGQLGDTKVYDFRSRFPRVSLDRGDPSVFEPLLQQCRHLADAIRWLHEEVTTETGRRIYFTHMDLKPDNILIGHHPGSTVGKWIISDFGISVPRESPQQASPIMSREFTIYTDPKRARGTYQAPEFKSHSGVGRKSDVWSFACILSMVLAWAIGRKQGVRDFATKRKKGGPLDLFYEVISGPDRELRYKVNTSVIEWLNNIENTPQPHRVAGCWAAAIQEFLIVEPRERPDSTQLLKRVNHVYEHCDYLSWSQQNEIYGNCRSTSPETCGWVTSVAPDADMPRALGHLARVRPILRLLEQLSPSSIPPEEITAIGRHIARREAMVAVSHTTHNGRVPVVYVAWGLLLAFDLDLEKCSSMPRGLWRIAEAGERDWKEGITVEGPYFCAWGYCSTRRRMQCVLGHLDRISERVDASSDALQRLKLVAMSPRGAAAFVRSNDIIVRPIWDDPSNEIRLRCSEEDKQRFMHAVFDKSGNRLYAWAQGTYIDSLYLWKRTGTTRLEQLSVTHYERRGARTPMVPVYKLQAGCAIMPYELQPGCVFVATDRREYFSLVLQGPPGETFEEKMRIVFKNTLDSVMCGDNVLICLEKSYIHFRLKECQLRQGADAAIGSIRELCKLQSHYEESSVLRAFITRTGQVAVLCNADGTVEFVEFSE</sequence>
<dbReference type="Gene3D" id="3.30.200.20">
    <property type="entry name" value="Phosphorylase Kinase, domain 1"/>
    <property type="match status" value="1"/>
</dbReference>
<proteinExistence type="predicted"/>
<dbReference type="InterPro" id="IPR008271">
    <property type="entry name" value="Ser/Thr_kinase_AS"/>
</dbReference>
<comment type="caution">
    <text evidence="1">The sequence shown here is derived from an EMBL/GenBank/DDBJ whole genome shotgun (WGS) entry which is preliminary data.</text>
</comment>
<dbReference type="GO" id="GO:0005524">
    <property type="term" value="F:ATP binding"/>
    <property type="evidence" value="ECO:0007669"/>
    <property type="project" value="InterPro"/>
</dbReference>
<dbReference type="Pfam" id="PF07714">
    <property type="entry name" value="PK_Tyr_Ser-Thr"/>
    <property type="match status" value="1"/>
</dbReference>
<accession>A0A5M3YMH0</accession>
<dbReference type="PROSITE" id="PS00108">
    <property type="entry name" value="PROTEIN_KINASE_ST"/>
    <property type="match status" value="1"/>
</dbReference>
<dbReference type="EMBL" id="BLJY01000001">
    <property type="protein sequence ID" value="GFF12698.1"/>
    <property type="molecule type" value="Genomic_DNA"/>
</dbReference>
<dbReference type="SMART" id="SM00220">
    <property type="entry name" value="S_TKc"/>
    <property type="match status" value="1"/>
</dbReference>
<dbReference type="SUPFAM" id="SSF56112">
    <property type="entry name" value="Protein kinase-like (PK-like)"/>
    <property type="match status" value="1"/>
</dbReference>
<dbReference type="InterPro" id="IPR000719">
    <property type="entry name" value="Prot_kinase_dom"/>
</dbReference>
<reference evidence="1 2" key="1">
    <citation type="submission" date="2020-01" db="EMBL/GenBank/DDBJ databases">
        <title>Aspergillus terreus IFO 6365 whole genome shotgun sequence.</title>
        <authorList>
            <person name="Kanamasa S."/>
            <person name="Takahashi H."/>
        </authorList>
    </citation>
    <scope>NUCLEOTIDE SEQUENCE [LARGE SCALE GENOMIC DNA]</scope>
    <source>
        <strain evidence="1 2">IFO 6365</strain>
    </source>
</reference>
<keyword evidence="1" id="KW-0808">Transferase</keyword>
<name>A0A5M3YMH0_ASPTE</name>
<dbReference type="Proteomes" id="UP000452235">
    <property type="component" value="Unassembled WGS sequence"/>
</dbReference>
<evidence type="ECO:0000313" key="2">
    <source>
        <dbReference type="Proteomes" id="UP000452235"/>
    </source>
</evidence>
<keyword evidence="2" id="KW-1185">Reference proteome</keyword>
<dbReference type="PANTHER" id="PTHR24359:SF1">
    <property type="entry name" value="INHIBITOR OF NUCLEAR FACTOR KAPPA-B KINASE EPSILON SUBUNIT HOMOLOG 1-RELATED"/>
    <property type="match status" value="1"/>
</dbReference>
<organism evidence="1 2">
    <name type="scientific">Aspergillus terreus</name>
    <dbReference type="NCBI Taxonomy" id="33178"/>
    <lineage>
        <taxon>Eukaryota</taxon>
        <taxon>Fungi</taxon>
        <taxon>Dikarya</taxon>
        <taxon>Ascomycota</taxon>
        <taxon>Pezizomycotina</taxon>
        <taxon>Eurotiomycetes</taxon>
        <taxon>Eurotiomycetidae</taxon>
        <taxon>Eurotiales</taxon>
        <taxon>Aspergillaceae</taxon>
        <taxon>Aspergillus</taxon>
        <taxon>Aspergillus subgen. Circumdati</taxon>
    </lineage>
</organism>
<dbReference type="Gene3D" id="1.10.510.10">
    <property type="entry name" value="Transferase(Phosphotransferase) domain 1"/>
    <property type="match status" value="1"/>
</dbReference>
<evidence type="ECO:0000313" key="1">
    <source>
        <dbReference type="EMBL" id="GFF12698.1"/>
    </source>
</evidence>
<dbReference type="AlphaFoldDB" id="A0A5M3YMH0"/>
<dbReference type="InterPro" id="IPR001245">
    <property type="entry name" value="Ser-Thr/Tyr_kinase_cat_dom"/>
</dbReference>
<dbReference type="InterPro" id="IPR011009">
    <property type="entry name" value="Kinase-like_dom_sf"/>
</dbReference>